<feature type="domain" description="AB hydrolase-1" evidence="1">
    <location>
        <begin position="68"/>
        <end position="290"/>
    </location>
</feature>
<organism evidence="2 3">
    <name type="scientific">Amycolatopsis marina</name>
    <dbReference type="NCBI Taxonomy" id="490629"/>
    <lineage>
        <taxon>Bacteria</taxon>
        <taxon>Bacillati</taxon>
        <taxon>Actinomycetota</taxon>
        <taxon>Actinomycetes</taxon>
        <taxon>Pseudonocardiales</taxon>
        <taxon>Pseudonocardiaceae</taxon>
        <taxon>Amycolatopsis</taxon>
    </lineage>
</organism>
<accession>A0A1I1B6L6</accession>
<dbReference type="InterPro" id="IPR029058">
    <property type="entry name" value="AB_hydrolase_fold"/>
</dbReference>
<name>A0A1I1B6L6_9PSEU</name>
<dbReference type="EMBL" id="FOKG01000011">
    <property type="protein sequence ID" value="SFB44173.1"/>
    <property type="molecule type" value="Genomic_DNA"/>
</dbReference>
<evidence type="ECO:0000313" key="2">
    <source>
        <dbReference type="EMBL" id="SFB44173.1"/>
    </source>
</evidence>
<reference evidence="3" key="1">
    <citation type="submission" date="2016-10" db="EMBL/GenBank/DDBJ databases">
        <authorList>
            <person name="Varghese N."/>
            <person name="Submissions S."/>
        </authorList>
    </citation>
    <scope>NUCLEOTIDE SEQUENCE [LARGE SCALE GENOMIC DNA]</scope>
    <source>
        <strain evidence="3">CGMCC 4.3568</strain>
    </source>
</reference>
<dbReference type="InterPro" id="IPR050471">
    <property type="entry name" value="AB_hydrolase"/>
</dbReference>
<evidence type="ECO:0000259" key="1">
    <source>
        <dbReference type="Pfam" id="PF00561"/>
    </source>
</evidence>
<dbReference type="STRING" id="490629.SAMN05216266_111172"/>
<dbReference type="PANTHER" id="PTHR43433">
    <property type="entry name" value="HYDROLASE, ALPHA/BETA FOLD FAMILY PROTEIN"/>
    <property type="match status" value="1"/>
</dbReference>
<gene>
    <name evidence="2" type="ORF">SAMN05216266_111172</name>
</gene>
<proteinExistence type="predicted"/>
<protein>
    <submittedName>
        <fullName evidence="2">Pimeloyl-ACP methyl ester carboxylesterase</fullName>
    </submittedName>
</protein>
<evidence type="ECO:0000313" key="3">
    <source>
        <dbReference type="Proteomes" id="UP000243799"/>
    </source>
</evidence>
<sequence>MADLCTLPERRPAACFGEYSLKARPYRRLYAILAVTCDVPATIDGMPQVLTTDKVAIHYEVHGSGADTLVLLAGQANSSRWWDAVRPDFETTFRTVTIDYRGTGRSGKPDTDTYSTRGFASDVVAVLDHLEVTRAGVYGTSMGGRVAQWLAADHPERVSRLVLGCTSPGTPHGVERSLEVSRSLAQRDAESVRQALLELMYSPAWLATHPGPYNTLGDPAMPAHARRSHRKASARHNSWDVLPLITAPTLVVHGTDDRFNPTANAALLAKRIPDARLRLITGARHAYFEEFRDVAGPLVRKFLLTGLPTT</sequence>
<dbReference type="Pfam" id="PF00561">
    <property type="entry name" value="Abhydrolase_1"/>
    <property type="match status" value="1"/>
</dbReference>
<dbReference type="SUPFAM" id="SSF53474">
    <property type="entry name" value="alpha/beta-Hydrolases"/>
    <property type="match status" value="1"/>
</dbReference>
<dbReference type="Proteomes" id="UP000243799">
    <property type="component" value="Unassembled WGS sequence"/>
</dbReference>
<dbReference type="GO" id="GO:0003824">
    <property type="term" value="F:catalytic activity"/>
    <property type="evidence" value="ECO:0007669"/>
    <property type="project" value="UniProtKB-ARBA"/>
</dbReference>
<keyword evidence="3" id="KW-1185">Reference proteome</keyword>
<dbReference type="Gene3D" id="3.40.50.1820">
    <property type="entry name" value="alpha/beta hydrolase"/>
    <property type="match status" value="1"/>
</dbReference>
<dbReference type="PANTHER" id="PTHR43433:SF5">
    <property type="entry name" value="AB HYDROLASE-1 DOMAIN-CONTAINING PROTEIN"/>
    <property type="match status" value="1"/>
</dbReference>
<dbReference type="PRINTS" id="PR00111">
    <property type="entry name" value="ABHYDROLASE"/>
</dbReference>
<dbReference type="AlphaFoldDB" id="A0A1I1B6L6"/>
<dbReference type="InterPro" id="IPR000073">
    <property type="entry name" value="AB_hydrolase_1"/>
</dbReference>